<dbReference type="Gene3D" id="3.50.50.60">
    <property type="entry name" value="FAD/NAD(P)-binding domain"/>
    <property type="match status" value="1"/>
</dbReference>
<dbReference type="InterPro" id="IPR050493">
    <property type="entry name" value="FAD-dep_Monooxygenase_BioMet"/>
</dbReference>
<evidence type="ECO:0000313" key="5">
    <source>
        <dbReference type="Proteomes" id="UP000320876"/>
    </source>
</evidence>
<keyword evidence="5" id="KW-1185">Reference proteome</keyword>
<dbReference type="Pfam" id="PF01494">
    <property type="entry name" value="FAD_binding_3"/>
    <property type="match status" value="1"/>
</dbReference>
<dbReference type="OrthoDB" id="4568714at2"/>
<keyword evidence="1" id="KW-0560">Oxidoreductase</keyword>
<dbReference type="EMBL" id="VFML01000001">
    <property type="protein sequence ID" value="TQJ02704.1"/>
    <property type="molecule type" value="Genomic_DNA"/>
</dbReference>
<name>A0A542DI55_AMYCI</name>
<protein>
    <submittedName>
        <fullName evidence="4">2-polyprenyl-6-methoxyphenol hydroxylase-like FAD-dependent oxidoreductase</fullName>
    </submittedName>
</protein>
<dbReference type="InterPro" id="IPR036188">
    <property type="entry name" value="FAD/NAD-bd_sf"/>
</dbReference>
<evidence type="ECO:0000259" key="3">
    <source>
        <dbReference type="Pfam" id="PF01494"/>
    </source>
</evidence>
<dbReference type="PANTHER" id="PTHR13789:SF309">
    <property type="entry name" value="PUTATIVE (AFU_ORTHOLOGUE AFUA_6G14510)-RELATED"/>
    <property type="match status" value="1"/>
</dbReference>
<sequence>MTQRHAVIIGGGIGGLCAAIGLRKAGLRVTVLERAREFTDIGAGITLWPNALRGLDALGLGGRIAPLLMPQAAGKLRDHTGRWLTRWDADRVERAFGRPLLAIHRAQLLDLLRDALPADTVHPGVEVTDVDRAGTVRWNGGEVGADLVVGADGIHSTVRTVCWPDHPGAAYCGSTGFRAVVDLPDRRELSGVIGKGVEIGLVPLTGERLYWYIAERAPRGTRHDDRRAHLLRLFAAWPEPIPELIERTPEHAIMQHDLLALDSPLPSYVAGRVALLGDAAHAMPPFLGQGGCQAIEDAVVLAASLAQPDVGAGLREYDRRRRPRSQAIARQSARAGRMGSQLANPIAVAVRNAAIRLLPPAMTARAAVKPAQWSAPTIGTG</sequence>
<reference evidence="4 5" key="1">
    <citation type="submission" date="2019-06" db="EMBL/GenBank/DDBJ databases">
        <title>Sequencing the genomes of 1000 actinobacteria strains.</title>
        <authorList>
            <person name="Klenk H.-P."/>
        </authorList>
    </citation>
    <scope>NUCLEOTIDE SEQUENCE [LARGE SCALE GENOMIC DNA]</scope>
    <source>
        <strain evidence="4 5">DSM 45679</strain>
    </source>
</reference>
<proteinExistence type="predicted"/>
<gene>
    <name evidence="4" type="ORF">FB471_2443</name>
</gene>
<evidence type="ECO:0000313" key="4">
    <source>
        <dbReference type="EMBL" id="TQJ02704.1"/>
    </source>
</evidence>
<accession>A0A542DI55</accession>
<dbReference type="GO" id="GO:0004497">
    <property type="term" value="F:monooxygenase activity"/>
    <property type="evidence" value="ECO:0007669"/>
    <property type="project" value="UniProtKB-KW"/>
</dbReference>
<dbReference type="AlphaFoldDB" id="A0A542DI55"/>
<comment type="caution">
    <text evidence="4">The sequence shown here is derived from an EMBL/GenBank/DDBJ whole genome shotgun (WGS) entry which is preliminary data.</text>
</comment>
<evidence type="ECO:0000256" key="1">
    <source>
        <dbReference type="ARBA" id="ARBA00023002"/>
    </source>
</evidence>
<evidence type="ECO:0000256" key="2">
    <source>
        <dbReference type="ARBA" id="ARBA00023033"/>
    </source>
</evidence>
<dbReference type="GO" id="GO:0071949">
    <property type="term" value="F:FAD binding"/>
    <property type="evidence" value="ECO:0007669"/>
    <property type="project" value="InterPro"/>
</dbReference>
<dbReference type="InterPro" id="IPR002938">
    <property type="entry name" value="FAD-bd"/>
</dbReference>
<dbReference type="Proteomes" id="UP000320876">
    <property type="component" value="Unassembled WGS sequence"/>
</dbReference>
<dbReference type="PANTHER" id="PTHR13789">
    <property type="entry name" value="MONOOXYGENASE"/>
    <property type="match status" value="1"/>
</dbReference>
<dbReference type="PRINTS" id="PR00420">
    <property type="entry name" value="RNGMNOXGNASE"/>
</dbReference>
<dbReference type="SUPFAM" id="SSF51905">
    <property type="entry name" value="FAD/NAD(P)-binding domain"/>
    <property type="match status" value="1"/>
</dbReference>
<keyword evidence="2" id="KW-0503">Monooxygenase</keyword>
<dbReference type="RefSeq" id="WP_141997898.1">
    <property type="nucleotide sequence ID" value="NZ_VFML01000001.1"/>
</dbReference>
<organism evidence="4 5">
    <name type="scientific">Amycolatopsis cihanbeyliensis</name>
    <dbReference type="NCBI Taxonomy" id="1128664"/>
    <lineage>
        <taxon>Bacteria</taxon>
        <taxon>Bacillati</taxon>
        <taxon>Actinomycetota</taxon>
        <taxon>Actinomycetes</taxon>
        <taxon>Pseudonocardiales</taxon>
        <taxon>Pseudonocardiaceae</taxon>
        <taxon>Amycolatopsis</taxon>
    </lineage>
</organism>
<feature type="domain" description="FAD-binding" evidence="3">
    <location>
        <begin position="6"/>
        <end position="331"/>
    </location>
</feature>